<accession>A0ABR7DNY4</accession>
<evidence type="ECO:0000313" key="2">
    <source>
        <dbReference type="Proteomes" id="UP000651475"/>
    </source>
</evidence>
<organism evidence="1 2">
    <name type="scientific">Parabacteroides hominis</name>
    <dbReference type="NCBI Taxonomy" id="2763057"/>
    <lineage>
        <taxon>Bacteria</taxon>
        <taxon>Pseudomonadati</taxon>
        <taxon>Bacteroidota</taxon>
        <taxon>Bacteroidia</taxon>
        <taxon>Bacteroidales</taxon>
        <taxon>Tannerellaceae</taxon>
        <taxon>Parabacteroides</taxon>
    </lineage>
</organism>
<keyword evidence="2" id="KW-1185">Reference proteome</keyword>
<dbReference type="RefSeq" id="WP_186929392.1">
    <property type="nucleotide sequence ID" value="NZ_JACOOJ010000009.1"/>
</dbReference>
<dbReference type="Proteomes" id="UP000651475">
    <property type="component" value="Unassembled WGS sequence"/>
</dbReference>
<name>A0ABR7DNY4_9BACT</name>
<gene>
    <name evidence="1" type="ORF">H8S65_07630</name>
</gene>
<reference evidence="1 2" key="1">
    <citation type="submission" date="2020-08" db="EMBL/GenBank/DDBJ databases">
        <title>Genome public.</title>
        <authorList>
            <person name="Liu C."/>
            <person name="Sun Q."/>
        </authorList>
    </citation>
    <scope>NUCLEOTIDE SEQUENCE [LARGE SCALE GENOMIC DNA]</scope>
    <source>
        <strain evidence="1 2">NSJ-79</strain>
    </source>
</reference>
<proteinExistence type="predicted"/>
<evidence type="ECO:0000313" key="1">
    <source>
        <dbReference type="EMBL" id="MBC5632637.1"/>
    </source>
</evidence>
<sequence>MINIVDIFKDISRNTSVSVGMEINFLFGEWAQIAREMEILSKSPITESGKWPLLALFTPFEEDKGDSDLYCKANIDLMIATRTLSDYTNNQRLAISYKEILHPVYEHFISELAKDKRFDFGSKNVIPHRYVDNMRYGSRGVYGSDGKKPFADLFDGIDILDLEIKVKKPNCR</sequence>
<comment type="caution">
    <text evidence="1">The sequence shown here is derived from an EMBL/GenBank/DDBJ whole genome shotgun (WGS) entry which is preliminary data.</text>
</comment>
<protein>
    <submittedName>
        <fullName evidence="1">Uncharacterized protein</fullName>
    </submittedName>
</protein>
<dbReference type="EMBL" id="JACOOJ010000009">
    <property type="protein sequence ID" value="MBC5632637.1"/>
    <property type="molecule type" value="Genomic_DNA"/>
</dbReference>